<dbReference type="eggNOG" id="ENOG502RYW0">
    <property type="taxonomic scope" value="Eukaryota"/>
</dbReference>
<evidence type="ECO:0000256" key="3">
    <source>
        <dbReference type="ARBA" id="ARBA00022475"/>
    </source>
</evidence>
<dbReference type="HOGENOM" id="CLU_044462_2_0_1"/>
<evidence type="ECO:0000259" key="13">
    <source>
        <dbReference type="Pfam" id="PF00487"/>
    </source>
</evidence>
<dbReference type="Pfam" id="PF00487">
    <property type="entry name" value="FA_desaturase"/>
    <property type="match status" value="1"/>
</dbReference>
<comment type="similarity">
    <text evidence="2">Belongs to the fatty acid desaturase type 1 family. AlkB subfamily.</text>
</comment>
<keyword evidence="8" id="KW-0560">Oxidoreductase</keyword>
<evidence type="ECO:0000256" key="2">
    <source>
        <dbReference type="ARBA" id="ARBA00010823"/>
    </source>
</evidence>
<keyword evidence="10" id="KW-0503">Monooxygenase</keyword>
<evidence type="ECO:0000256" key="5">
    <source>
        <dbReference type="ARBA" id="ARBA00022692"/>
    </source>
</evidence>
<keyword evidence="15" id="KW-1185">Reference proteome</keyword>
<dbReference type="KEGG" id="tet:TTHERM_00666960"/>
<proteinExistence type="inferred from homology"/>
<name>Q23T87_TETTS</name>
<feature type="transmembrane region" description="Helical" evidence="12">
    <location>
        <begin position="67"/>
        <end position="86"/>
    </location>
</feature>
<keyword evidence="3" id="KW-1003">Cell membrane</keyword>
<dbReference type="RefSeq" id="XP_001020064.1">
    <property type="nucleotide sequence ID" value="XM_001020064.1"/>
</dbReference>
<dbReference type="Proteomes" id="UP000009168">
    <property type="component" value="Unassembled WGS sequence"/>
</dbReference>
<dbReference type="OMA" id="HHVSAHR"/>
<dbReference type="AlphaFoldDB" id="Q23T87"/>
<sequence>MDIFLDSLQFYTPVFNNILLFIGAEYFNNGYFLGFFLQCLAKKVDQILPLDDKNMNKEESNRKKNHFLYTIPLFLAVISDTLQMFYVINKVTSSGSQLSALNCFLLISSAGLTLGNTVNVSHELIHRLTTLEQAVGFLNFVRVMYCHYPIFHLLWHHKHVGTDKDPIVAKKDETLYQYLPRQLWGNYAVSWKCENERLIQQEKTSFPQFHYKNRMIYNTLLQLAFPLLMLVTYGRKGLYYYLWMVFVAVIEAEIVEYLEHYGLFVTKDNKVSYDCAWNSPQRYTNISSFKLERHADHHVNAYKEYQISSFDYSWPQLPESYLFMIQVSMQPKLWFSIMNPRLESFFAKKEVSKEHQEFEKKTLDNFYKQQILTHSIILLISFLF</sequence>
<keyword evidence="7 12" id="KW-1133">Transmembrane helix</keyword>
<evidence type="ECO:0000256" key="1">
    <source>
        <dbReference type="ARBA" id="ARBA00004429"/>
    </source>
</evidence>
<dbReference type="PANTHER" id="PTHR38674:SF1">
    <property type="entry name" value="ALKANE 1-MONOOXYGENASE 1"/>
    <property type="match status" value="1"/>
</dbReference>
<evidence type="ECO:0000256" key="4">
    <source>
        <dbReference type="ARBA" id="ARBA00022519"/>
    </source>
</evidence>
<evidence type="ECO:0000313" key="15">
    <source>
        <dbReference type="Proteomes" id="UP000009168"/>
    </source>
</evidence>
<dbReference type="InterPro" id="IPR005804">
    <property type="entry name" value="FA_desaturase_dom"/>
</dbReference>
<evidence type="ECO:0000313" key="14">
    <source>
        <dbReference type="EMBL" id="EAR99819.1"/>
    </source>
</evidence>
<evidence type="ECO:0000256" key="9">
    <source>
        <dbReference type="ARBA" id="ARBA00023004"/>
    </source>
</evidence>
<dbReference type="InParanoid" id="Q23T87"/>
<gene>
    <name evidence="14" type="ORF">TTHERM_00666960</name>
</gene>
<dbReference type="GO" id="GO:0004497">
    <property type="term" value="F:monooxygenase activity"/>
    <property type="evidence" value="ECO:0007669"/>
    <property type="project" value="UniProtKB-KW"/>
</dbReference>
<comment type="subcellular location">
    <subcellularLocation>
        <location evidence="1">Cell inner membrane</location>
        <topology evidence="1">Multi-pass membrane protein</topology>
    </subcellularLocation>
</comment>
<feature type="domain" description="Fatty acid desaturase" evidence="13">
    <location>
        <begin position="105"/>
        <end position="321"/>
    </location>
</feature>
<protein>
    <submittedName>
        <fullName evidence="14">Fatty acid desaturase</fullName>
    </submittedName>
</protein>
<feature type="transmembrane region" description="Helical" evidence="12">
    <location>
        <begin position="98"/>
        <end position="118"/>
    </location>
</feature>
<feature type="transmembrane region" description="Helical" evidence="12">
    <location>
        <begin position="215"/>
        <end position="234"/>
    </location>
</feature>
<keyword evidence="6" id="KW-0479">Metal-binding</keyword>
<keyword evidence="9" id="KW-0408">Iron</keyword>
<evidence type="ECO:0000256" key="6">
    <source>
        <dbReference type="ARBA" id="ARBA00022723"/>
    </source>
</evidence>
<keyword evidence="11 12" id="KW-0472">Membrane</keyword>
<dbReference type="EMBL" id="GG662636">
    <property type="protein sequence ID" value="EAR99819.1"/>
    <property type="molecule type" value="Genomic_DNA"/>
</dbReference>
<evidence type="ECO:0000256" key="12">
    <source>
        <dbReference type="SAM" id="Phobius"/>
    </source>
</evidence>
<reference evidence="15" key="1">
    <citation type="journal article" date="2006" name="PLoS Biol.">
        <title>Macronuclear genome sequence of the ciliate Tetrahymena thermophila, a model eukaryote.</title>
        <authorList>
            <person name="Eisen J.A."/>
            <person name="Coyne R.S."/>
            <person name="Wu M."/>
            <person name="Wu D."/>
            <person name="Thiagarajan M."/>
            <person name="Wortman J.R."/>
            <person name="Badger J.H."/>
            <person name="Ren Q."/>
            <person name="Amedeo P."/>
            <person name="Jones K.M."/>
            <person name="Tallon L.J."/>
            <person name="Delcher A.L."/>
            <person name="Salzberg S.L."/>
            <person name="Silva J.C."/>
            <person name="Haas B.J."/>
            <person name="Majoros W.H."/>
            <person name="Farzad M."/>
            <person name="Carlton J.M."/>
            <person name="Smith R.K. Jr."/>
            <person name="Garg J."/>
            <person name="Pearlman R.E."/>
            <person name="Karrer K.M."/>
            <person name="Sun L."/>
            <person name="Manning G."/>
            <person name="Elde N.C."/>
            <person name="Turkewitz A.P."/>
            <person name="Asai D.J."/>
            <person name="Wilkes D.E."/>
            <person name="Wang Y."/>
            <person name="Cai H."/>
            <person name="Collins K."/>
            <person name="Stewart B.A."/>
            <person name="Lee S.R."/>
            <person name="Wilamowska K."/>
            <person name="Weinberg Z."/>
            <person name="Ruzzo W.L."/>
            <person name="Wloga D."/>
            <person name="Gaertig J."/>
            <person name="Frankel J."/>
            <person name="Tsao C.-C."/>
            <person name="Gorovsky M.A."/>
            <person name="Keeling P.J."/>
            <person name="Waller R.F."/>
            <person name="Patron N.J."/>
            <person name="Cherry J.M."/>
            <person name="Stover N.A."/>
            <person name="Krieger C.J."/>
            <person name="del Toro C."/>
            <person name="Ryder H.F."/>
            <person name="Williamson S.C."/>
            <person name="Barbeau R.A."/>
            <person name="Hamilton E.P."/>
            <person name="Orias E."/>
        </authorList>
    </citation>
    <scope>NUCLEOTIDE SEQUENCE [LARGE SCALE GENOMIC DNA]</scope>
    <source>
        <strain evidence="15">SB210</strain>
    </source>
</reference>
<evidence type="ECO:0000256" key="11">
    <source>
        <dbReference type="ARBA" id="ARBA00023136"/>
    </source>
</evidence>
<evidence type="ECO:0000256" key="8">
    <source>
        <dbReference type="ARBA" id="ARBA00023002"/>
    </source>
</evidence>
<dbReference type="InterPro" id="IPR033885">
    <property type="entry name" value="AlkB/XylM"/>
</dbReference>
<dbReference type="GeneID" id="7842531"/>
<evidence type="ECO:0000256" key="10">
    <source>
        <dbReference type="ARBA" id="ARBA00023033"/>
    </source>
</evidence>
<keyword evidence="4" id="KW-0997">Cell inner membrane</keyword>
<evidence type="ECO:0000256" key="7">
    <source>
        <dbReference type="ARBA" id="ARBA00022989"/>
    </source>
</evidence>
<dbReference type="PANTHER" id="PTHR38674">
    <property type="entry name" value="ALKANE 1-MONOOXYGENASE 1"/>
    <property type="match status" value="1"/>
</dbReference>
<organism evidence="14 15">
    <name type="scientific">Tetrahymena thermophila (strain SB210)</name>
    <dbReference type="NCBI Taxonomy" id="312017"/>
    <lineage>
        <taxon>Eukaryota</taxon>
        <taxon>Sar</taxon>
        <taxon>Alveolata</taxon>
        <taxon>Ciliophora</taxon>
        <taxon>Intramacronucleata</taxon>
        <taxon>Oligohymenophorea</taxon>
        <taxon>Hymenostomatida</taxon>
        <taxon>Tetrahymenina</taxon>
        <taxon>Tetrahymenidae</taxon>
        <taxon>Tetrahymena</taxon>
    </lineage>
</organism>
<dbReference type="GO" id="GO:0046872">
    <property type="term" value="F:metal ion binding"/>
    <property type="evidence" value="ECO:0007669"/>
    <property type="project" value="UniProtKB-KW"/>
</dbReference>
<accession>Q23T87</accession>
<dbReference type="GO" id="GO:0006629">
    <property type="term" value="P:lipid metabolic process"/>
    <property type="evidence" value="ECO:0007669"/>
    <property type="project" value="InterPro"/>
</dbReference>
<dbReference type="GO" id="GO:0005886">
    <property type="term" value="C:plasma membrane"/>
    <property type="evidence" value="ECO:0007669"/>
    <property type="project" value="UniProtKB-SubCell"/>
</dbReference>
<keyword evidence="5 12" id="KW-0812">Transmembrane</keyword>